<dbReference type="PANTHER" id="PTHR42790">
    <property type="entry name" value="AMINOTRANSFERASE"/>
    <property type="match status" value="1"/>
</dbReference>
<dbReference type="GO" id="GO:0008483">
    <property type="term" value="F:transaminase activity"/>
    <property type="evidence" value="ECO:0007669"/>
    <property type="project" value="UniProtKB-KW"/>
</dbReference>
<dbReference type="InterPro" id="IPR015421">
    <property type="entry name" value="PyrdxlP-dep_Trfase_major"/>
</dbReference>
<evidence type="ECO:0000259" key="7">
    <source>
        <dbReference type="Pfam" id="PF00155"/>
    </source>
</evidence>
<dbReference type="Gene3D" id="3.90.1150.10">
    <property type="entry name" value="Aspartate Aminotransferase, domain 1"/>
    <property type="match status" value="1"/>
</dbReference>
<evidence type="ECO:0000256" key="3">
    <source>
        <dbReference type="ARBA" id="ARBA00011738"/>
    </source>
</evidence>
<proteinExistence type="inferred from homology"/>
<accession>A0A8T8HXE4</accession>
<keyword evidence="4 8" id="KW-0032">Aminotransferase</keyword>
<dbReference type="InterPro" id="IPR015422">
    <property type="entry name" value="PyrdxlP-dep_Trfase_small"/>
</dbReference>
<dbReference type="CDD" id="cd00609">
    <property type="entry name" value="AAT_like"/>
    <property type="match status" value="1"/>
</dbReference>
<name>A0A8T8HXE4_9PSEU</name>
<dbReference type="FunFam" id="3.40.640.10:FF:000053">
    <property type="entry name" value="Aminotransferase, class I"/>
    <property type="match status" value="1"/>
</dbReference>
<reference evidence="8" key="1">
    <citation type="submission" date="2021-04" db="EMBL/GenBank/DDBJ databases">
        <title>Saccharothrix algeriensis WGS.</title>
        <authorList>
            <person name="Stuskova K."/>
            <person name="Hakalova E."/>
            <person name="Tebbal A.B."/>
            <person name="Eichmeier A."/>
        </authorList>
    </citation>
    <scope>NUCLEOTIDE SEQUENCE</scope>
    <source>
        <strain evidence="8">NRRL B-24137</strain>
    </source>
</reference>
<dbReference type="EMBL" id="CP072788">
    <property type="protein sequence ID" value="QTR03182.1"/>
    <property type="molecule type" value="Genomic_DNA"/>
</dbReference>
<dbReference type="GO" id="GO:1901605">
    <property type="term" value="P:alpha-amino acid metabolic process"/>
    <property type="evidence" value="ECO:0007669"/>
    <property type="project" value="TreeGrafter"/>
</dbReference>
<dbReference type="Gene3D" id="3.40.640.10">
    <property type="entry name" value="Type I PLP-dependent aspartate aminotransferase-like (Major domain)"/>
    <property type="match status" value="1"/>
</dbReference>
<sequence length="404" mass="43303">MTTNGIGWQEVFARHVAGDTGDEITAILKQAGGDGTIAFSGGFPHPRTFPRAALEEGMRHALEQPAGLQYGPTAGLPGLRDWFAGWLERHDGARPAEEELIVTSGGMEGLGLVVKSLLDPGDRVLVEGPTFMGALVAFQRSLARVEAVPVDADGLDVDALAALLAGPGPRPKLLYTIPDYQNPTGVSLSTPRRRARVELARRHGLLLVEDVAYRELGFDGERRPSLWSLAPEVVAQVGTFSKTFTPGMRLGWVAAPAPLVEQLVRAKQNTDQCTSGLAQLLLEGYGRSGRFDAGIAASRSFYAARNALMTGALAEHLPADVAFTRATGGFFSWLTAPDHVDQGVFRERAREAGVTYVPGTAFYPDRRGGHELRLSYSRVDDDLITEGVRRLAAAYTAAARSATA</sequence>
<protein>
    <submittedName>
        <fullName evidence="8">PLP-dependent aminotransferase family protein</fullName>
    </submittedName>
</protein>
<dbReference type="InterPro" id="IPR015424">
    <property type="entry name" value="PyrdxlP-dep_Trfase"/>
</dbReference>
<evidence type="ECO:0000256" key="2">
    <source>
        <dbReference type="ARBA" id="ARBA00007441"/>
    </source>
</evidence>
<gene>
    <name evidence="8" type="ORF">J7S33_30215</name>
</gene>
<dbReference type="GO" id="GO:0030170">
    <property type="term" value="F:pyridoxal phosphate binding"/>
    <property type="evidence" value="ECO:0007669"/>
    <property type="project" value="InterPro"/>
</dbReference>
<organism evidence="8 9">
    <name type="scientific">Saccharothrix algeriensis</name>
    <dbReference type="NCBI Taxonomy" id="173560"/>
    <lineage>
        <taxon>Bacteria</taxon>
        <taxon>Bacillati</taxon>
        <taxon>Actinomycetota</taxon>
        <taxon>Actinomycetes</taxon>
        <taxon>Pseudonocardiales</taxon>
        <taxon>Pseudonocardiaceae</taxon>
        <taxon>Saccharothrix</taxon>
    </lineage>
</organism>
<evidence type="ECO:0000313" key="8">
    <source>
        <dbReference type="EMBL" id="QTR03182.1"/>
    </source>
</evidence>
<comment type="similarity">
    <text evidence="2">Belongs to the class-I pyridoxal-phosphate-dependent aminotransferase family.</text>
</comment>
<evidence type="ECO:0000256" key="6">
    <source>
        <dbReference type="ARBA" id="ARBA00022898"/>
    </source>
</evidence>
<dbReference type="Proteomes" id="UP000671828">
    <property type="component" value="Chromosome"/>
</dbReference>
<evidence type="ECO:0000256" key="1">
    <source>
        <dbReference type="ARBA" id="ARBA00001933"/>
    </source>
</evidence>
<evidence type="ECO:0000313" key="9">
    <source>
        <dbReference type="Proteomes" id="UP000671828"/>
    </source>
</evidence>
<keyword evidence="6" id="KW-0663">Pyridoxal phosphate</keyword>
<dbReference type="InterPro" id="IPR004839">
    <property type="entry name" value="Aminotransferase_I/II_large"/>
</dbReference>
<feature type="domain" description="Aminotransferase class I/classII large" evidence="7">
    <location>
        <begin position="50"/>
        <end position="391"/>
    </location>
</feature>
<evidence type="ECO:0000256" key="5">
    <source>
        <dbReference type="ARBA" id="ARBA00022679"/>
    </source>
</evidence>
<comment type="cofactor">
    <cofactor evidence="1">
        <name>pyridoxal 5'-phosphate</name>
        <dbReference type="ChEBI" id="CHEBI:597326"/>
    </cofactor>
</comment>
<dbReference type="InterPro" id="IPR050859">
    <property type="entry name" value="Class-I_PLP-dep_aminotransf"/>
</dbReference>
<comment type="subunit">
    <text evidence="3">Homodimer.</text>
</comment>
<dbReference type="AlphaFoldDB" id="A0A8T8HXE4"/>
<evidence type="ECO:0000256" key="4">
    <source>
        <dbReference type="ARBA" id="ARBA00022576"/>
    </source>
</evidence>
<dbReference type="SUPFAM" id="SSF53383">
    <property type="entry name" value="PLP-dependent transferases"/>
    <property type="match status" value="1"/>
</dbReference>
<dbReference type="PANTHER" id="PTHR42790:SF19">
    <property type="entry name" value="KYNURENINE_ALPHA-AMINOADIPATE AMINOTRANSFERASE, MITOCHONDRIAL"/>
    <property type="match status" value="1"/>
</dbReference>
<dbReference type="Pfam" id="PF00155">
    <property type="entry name" value="Aminotran_1_2"/>
    <property type="match status" value="1"/>
</dbReference>
<keyword evidence="5" id="KW-0808">Transferase</keyword>